<keyword evidence="1" id="KW-0442">Lipid degradation</keyword>
<organism evidence="4">
    <name type="scientific">Timema bartmani</name>
    <dbReference type="NCBI Taxonomy" id="61472"/>
    <lineage>
        <taxon>Eukaryota</taxon>
        <taxon>Metazoa</taxon>
        <taxon>Ecdysozoa</taxon>
        <taxon>Arthropoda</taxon>
        <taxon>Hexapoda</taxon>
        <taxon>Insecta</taxon>
        <taxon>Pterygota</taxon>
        <taxon>Neoptera</taxon>
        <taxon>Polyneoptera</taxon>
        <taxon>Phasmatodea</taxon>
        <taxon>Timematodea</taxon>
        <taxon>Timematoidea</taxon>
        <taxon>Timematidae</taxon>
        <taxon>Timema</taxon>
    </lineage>
</organism>
<dbReference type="AlphaFoldDB" id="A0A7R9I7K3"/>
<sequence length="161" mass="17958">MCGWGTPEETHIPGGMSGYLQTTPNSGITTQAVGVHNWHHMGVFDLPAEIDYILQNTQQQSLYYAGHSMGTTKFFVMASKRPEYNLKIRTMFALAPIVFMSHMQSPFKKLAFAGETLFSTQWHVCCVLVPVVQQLVQHPQDPVSADCVVVLHLHAVLVPFD</sequence>
<evidence type="ECO:0000259" key="3">
    <source>
        <dbReference type="Pfam" id="PF00561"/>
    </source>
</evidence>
<protein>
    <recommendedName>
        <fullName evidence="3">AB hydrolase-1 domain-containing protein</fullName>
    </recommendedName>
</protein>
<keyword evidence="2" id="KW-0443">Lipid metabolism</keyword>
<evidence type="ECO:0000256" key="2">
    <source>
        <dbReference type="ARBA" id="ARBA00023098"/>
    </source>
</evidence>
<proteinExistence type="predicted"/>
<dbReference type="Gene3D" id="3.40.50.1820">
    <property type="entry name" value="alpha/beta hydrolase"/>
    <property type="match status" value="1"/>
</dbReference>
<feature type="domain" description="AB hydrolase-1" evidence="3">
    <location>
        <begin position="31"/>
        <end position="102"/>
    </location>
</feature>
<name>A0A7R9I7K3_9NEOP</name>
<dbReference type="SUPFAM" id="SSF53474">
    <property type="entry name" value="alpha/beta-Hydrolases"/>
    <property type="match status" value="1"/>
</dbReference>
<dbReference type="EMBL" id="OD571388">
    <property type="protein sequence ID" value="CAD7449253.1"/>
    <property type="molecule type" value="Genomic_DNA"/>
</dbReference>
<dbReference type="InterPro" id="IPR029058">
    <property type="entry name" value="AB_hydrolase_fold"/>
</dbReference>
<evidence type="ECO:0000313" key="4">
    <source>
        <dbReference type="EMBL" id="CAD7449253.1"/>
    </source>
</evidence>
<dbReference type="PANTHER" id="PTHR11005">
    <property type="entry name" value="LYSOSOMAL ACID LIPASE-RELATED"/>
    <property type="match status" value="1"/>
</dbReference>
<accession>A0A7R9I7K3</accession>
<dbReference type="Pfam" id="PF00561">
    <property type="entry name" value="Abhydrolase_1"/>
    <property type="match status" value="1"/>
</dbReference>
<reference evidence="4" key="1">
    <citation type="submission" date="2020-11" db="EMBL/GenBank/DDBJ databases">
        <authorList>
            <person name="Tran Van P."/>
        </authorList>
    </citation>
    <scope>NUCLEOTIDE SEQUENCE</scope>
</reference>
<evidence type="ECO:0000256" key="1">
    <source>
        <dbReference type="ARBA" id="ARBA00022963"/>
    </source>
</evidence>
<dbReference type="InterPro" id="IPR000073">
    <property type="entry name" value="AB_hydrolase_1"/>
</dbReference>
<dbReference type="GO" id="GO:0016042">
    <property type="term" value="P:lipid catabolic process"/>
    <property type="evidence" value="ECO:0007669"/>
    <property type="project" value="UniProtKB-KW"/>
</dbReference>
<gene>
    <name evidence="4" type="ORF">TBIB3V08_LOCUS11532</name>
</gene>